<keyword evidence="3" id="KW-1185">Reference proteome</keyword>
<gene>
    <name evidence="2" type="ORF">OS493_013521</name>
</gene>
<dbReference type="AlphaFoldDB" id="A0A9X0A3F3"/>
<accession>A0A9X0A3F3</accession>
<feature type="region of interest" description="Disordered" evidence="1">
    <location>
        <begin position="413"/>
        <end position="441"/>
    </location>
</feature>
<feature type="compositionally biased region" description="Polar residues" evidence="1">
    <location>
        <begin position="414"/>
        <end position="441"/>
    </location>
</feature>
<comment type="caution">
    <text evidence="2">The sequence shown here is derived from an EMBL/GenBank/DDBJ whole genome shotgun (WGS) entry which is preliminary data.</text>
</comment>
<organism evidence="2 3">
    <name type="scientific">Desmophyllum pertusum</name>
    <dbReference type="NCBI Taxonomy" id="174260"/>
    <lineage>
        <taxon>Eukaryota</taxon>
        <taxon>Metazoa</taxon>
        <taxon>Cnidaria</taxon>
        <taxon>Anthozoa</taxon>
        <taxon>Hexacorallia</taxon>
        <taxon>Scleractinia</taxon>
        <taxon>Caryophylliina</taxon>
        <taxon>Caryophylliidae</taxon>
        <taxon>Desmophyllum</taxon>
    </lineage>
</organism>
<name>A0A9X0A3F3_9CNID</name>
<feature type="region of interest" description="Disordered" evidence="1">
    <location>
        <begin position="42"/>
        <end position="63"/>
    </location>
</feature>
<evidence type="ECO:0000313" key="3">
    <source>
        <dbReference type="Proteomes" id="UP001163046"/>
    </source>
</evidence>
<feature type="compositionally biased region" description="Pro residues" evidence="1">
    <location>
        <begin position="185"/>
        <end position="198"/>
    </location>
</feature>
<feature type="compositionally biased region" description="Polar residues" evidence="1">
    <location>
        <begin position="361"/>
        <end position="371"/>
    </location>
</feature>
<reference evidence="2" key="1">
    <citation type="submission" date="2023-01" db="EMBL/GenBank/DDBJ databases">
        <title>Genome assembly of the deep-sea coral Lophelia pertusa.</title>
        <authorList>
            <person name="Herrera S."/>
            <person name="Cordes E."/>
        </authorList>
    </citation>
    <scope>NUCLEOTIDE SEQUENCE</scope>
    <source>
        <strain evidence="2">USNM1676648</strain>
        <tissue evidence="2">Polyp</tissue>
    </source>
</reference>
<dbReference type="InterPro" id="IPR037394">
    <property type="entry name" value="TBATA-like"/>
</dbReference>
<proteinExistence type="predicted"/>
<evidence type="ECO:0000256" key="1">
    <source>
        <dbReference type="SAM" id="MobiDB-lite"/>
    </source>
</evidence>
<dbReference type="OrthoDB" id="9982103at2759"/>
<evidence type="ECO:0008006" key="4">
    <source>
        <dbReference type="Google" id="ProtNLM"/>
    </source>
</evidence>
<sequence length="483" mass="54986">MENMPTFTPSGGQSLLVRGTVQENFEDKMPLTSRYAWPRRSESSLSTSSFPNRNSKNPFFARHNPHPQRVRHLKGLLDIPVCTVIDSGVEENVGRYMVCTPTIDQMRQRPLKSSHGLRLPINADTVVFAKEKAVPSIGLVPITQTWRDELKRFTEAAGIKSKNPYTNTTSYQVPPSRQGSRQSERPPPSRGRELPPPSRNGEKPPSRNGEIPPSRNGEKPPSRQGESRQGDRPSMLRHGVIMQHIAPESDTDLTMLSMLMNILHPAHPDDIKSWLVYAPEREKEIVLDMIRAVCTSDREFREGYNEAMKSPMYDDQLLQQESSLELDEIQKYNDTMRKEREEMERKRREKEEAEKPRTPRTAGSQGYTQYEWTAPGNKPSSPFIVTEKKKEALIEQNKPRPGTAEAEIEEIRSRLQSRSSPRVFSHQRALSSRHSTRAQAQQSLYVPPAECLEPAAVRPPSHQSIKSQQSVIRSILAYKPQQN</sequence>
<dbReference type="EMBL" id="MU825402">
    <property type="protein sequence ID" value="KAJ7392149.1"/>
    <property type="molecule type" value="Genomic_DNA"/>
</dbReference>
<feature type="region of interest" description="Disordered" evidence="1">
    <location>
        <begin position="161"/>
        <end position="233"/>
    </location>
</feature>
<protein>
    <recommendedName>
        <fullName evidence="4">Protein TBATA</fullName>
    </recommendedName>
</protein>
<feature type="compositionally biased region" description="Basic and acidic residues" evidence="1">
    <location>
        <begin position="338"/>
        <end position="357"/>
    </location>
</feature>
<dbReference type="PANTHER" id="PTHR33772">
    <property type="entry name" value="THYMUS, BRAIN AND TESTES-ASSOCIATED"/>
    <property type="match status" value="1"/>
</dbReference>
<dbReference type="PANTHER" id="PTHR33772:SF1">
    <property type="entry name" value="PROTEIN TBATA"/>
    <property type="match status" value="1"/>
</dbReference>
<evidence type="ECO:0000313" key="2">
    <source>
        <dbReference type="EMBL" id="KAJ7392149.1"/>
    </source>
</evidence>
<dbReference type="Pfam" id="PF15256">
    <property type="entry name" value="SPATIAL"/>
    <property type="match status" value="1"/>
</dbReference>
<feature type="compositionally biased region" description="Polar residues" evidence="1">
    <location>
        <begin position="163"/>
        <end position="173"/>
    </location>
</feature>
<dbReference type="Proteomes" id="UP001163046">
    <property type="component" value="Unassembled WGS sequence"/>
</dbReference>
<feature type="region of interest" description="Disordered" evidence="1">
    <location>
        <begin position="338"/>
        <end position="382"/>
    </location>
</feature>
<feature type="compositionally biased region" description="Basic and acidic residues" evidence="1">
    <location>
        <begin position="216"/>
        <end position="231"/>
    </location>
</feature>